<sequence>MSRCSRCNAKGFDVVDLDYVRNQTEDEVHPNVLEVVTEFWVCRVCHKIYWEGPKYDSNYANLLRMFDEDSIVDSVSKTDAIEK</sequence>
<evidence type="ECO:0000313" key="2">
    <source>
        <dbReference type="EMBL" id="ETO66657.1"/>
    </source>
</evidence>
<evidence type="ECO:0000313" key="3">
    <source>
        <dbReference type="Proteomes" id="UP000028582"/>
    </source>
</evidence>
<dbReference type="PANTHER" id="PTHR39081:SF1">
    <property type="entry name" value="MUT7-C RNASE DOMAIN-CONTAINING PROTEIN"/>
    <property type="match status" value="1"/>
</dbReference>
<accession>A0A080ZJ46</accession>
<dbReference type="EMBL" id="ANJA01003015">
    <property type="protein sequence ID" value="ETO66657.1"/>
    <property type="molecule type" value="Genomic_DNA"/>
</dbReference>
<dbReference type="Pfam" id="PF01927">
    <property type="entry name" value="Mut7-C"/>
    <property type="match status" value="1"/>
</dbReference>
<comment type="caution">
    <text evidence="2">The sequence shown here is derived from an EMBL/GenBank/DDBJ whole genome shotgun (WGS) entry which is preliminary data.</text>
</comment>
<organism evidence="2 3">
    <name type="scientific">Phytophthora nicotianae P1976</name>
    <dbReference type="NCBI Taxonomy" id="1317066"/>
    <lineage>
        <taxon>Eukaryota</taxon>
        <taxon>Sar</taxon>
        <taxon>Stramenopiles</taxon>
        <taxon>Oomycota</taxon>
        <taxon>Peronosporomycetes</taxon>
        <taxon>Peronosporales</taxon>
        <taxon>Peronosporaceae</taxon>
        <taxon>Phytophthora</taxon>
    </lineage>
</organism>
<reference evidence="2 3" key="1">
    <citation type="submission" date="2013-11" db="EMBL/GenBank/DDBJ databases">
        <title>The Genome Sequence of Phytophthora parasitica P1976.</title>
        <authorList>
            <consortium name="The Broad Institute Genomics Platform"/>
            <person name="Russ C."/>
            <person name="Tyler B."/>
            <person name="Panabieres F."/>
            <person name="Shan W."/>
            <person name="Tripathy S."/>
            <person name="Grunwald N."/>
            <person name="Machado M."/>
            <person name="Johnson C.S."/>
            <person name="Walker B."/>
            <person name="Young S."/>
            <person name="Zeng Q."/>
            <person name="Gargeya S."/>
            <person name="Fitzgerald M."/>
            <person name="Haas B."/>
            <person name="Abouelleil A."/>
            <person name="Allen A.W."/>
            <person name="Alvarado L."/>
            <person name="Arachchi H.M."/>
            <person name="Berlin A.M."/>
            <person name="Chapman S.B."/>
            <person name="Gainer-Dewar J."/>
            <person name="Goldberg J."/>
            <person name="Griggs A."/>
            <person name="Gujja S."/>
            <person name="Hansen M."/>
            <person name="Howarth C."/>
            <person name="Imamovic A."/>
            <person name="Ireland A."/>
            <person name="Larimer J."/>
            <person name="McCowan C."/>
            <person name="Murphy C."/>
            <person name="Pearson M."/>
            <person name="Poon T.W."/>
            <person name="Priest M."/>
            <person name="Roberts A."/>
            <person name="Saif S."/>
            <person name="Shea T."/>
            <person name="Sisk P."/>
            <person name="Sykes S."/>
            <person name="Wortman J."/>
            <person name="Nusbaum C."/>
            <person name="Birren B."/>
        </authorList>
    </citation>
    <scope>NUCLEOTIDE SEQUENCE [LARGE SCALE GENOMIC DNA]</scope>
    <source>
        <strain evidence="2 3">P1976</strain>
    </source>
</reference>
<feature type="domain" description="Mut7-C RNAse" evidence="1">
    <location>
        <begin position="1"/>
        <end position="57"/>
    </location>
</feature>
<protein>
    <recommendedName>
        <fullName evidence="1">Mut7-C RNAse domain-containing protein</fullName>
    </recommendedName>
</protein>
<dbReference type="PANTHER" id="PTHR39081">
    <property type="entry name" value="MUT7-C DOMAIN-CONTAINING PROTEIN"/>
    <property type="match status" value="1"/>
</dbReference>
<dbReference type="AlphaFoldDB" id="A0A080ZJ46"/>
<dbReference type="InterPro" id="IPR002782">
    <property type="entry name" value="Mut7-C_RNAse_dom"/>
</dbReference>
<gene>
    <name evidence="2" type="ORF">F444_16240</name>
</gene>
<proteinExistence type="predicted"/>
<name>A0A080ZJ46_PHYNI</name>
<evidence type="ECO:0000259" key="1">
    <source>
        <dbReference type="Pfam" id="PF01927"/>
    </source>
</evidence>
<dbReference type="Proteomes" id="UP000028582">
    <property type="component" value="Unassembled WGS sequence"/>
</dbReference>